<proteinExistence type="predicted"/>
<dbReference type="Pfam" id="PF03070">
    <property type="entry name" value="TENA_THI-4"/>
    <property type="match status" value="1"/>
</dbReference>
<sequence length="560" mass="62632">MPYSTITINNPPPYLTLSSSEHLPTVLTVAGSDSSGGAGIEADIKTITAHRCYAQTCITALTVQTPVSVFDVQLTPKKIVSGILEANLRDMKCDVIKTGMLTMDAIAALYDRINTISVVERPLLVVDPVLVATSGSPLAGDELVAEIKEKITPFATILTPNIPESFKLIGEERTIDSLDALYKLAMDVRDACHCTNVLIKGGHIPWNGQHQGDNHRYITDVLLLGESDKFIVYKGHYSETTHTHGTGCTLGSAIASNLARGYSLAQSVYGGIEYVQNAVAVGCEVTKDIVKENGPINHVYAVEIPLEKMLTDECFSATEVISPKIDSVIPKDMPLMKQNFSEYLQNHPKVKPHWDSYIKHDFVRQIANGTLAKEKFQYFVEQDYSYLVDYGRVHCIVASKIPTLDDMEKELMMVAGVRNEMDNHKKRLREEFGVKDDSYFEQITRGPALKAYSRYFNDVALRGNWQELISALTPCLMGYGYALYHVEGNITTTDPVYLDWLAVYSSEEYRHHMAEGERLMQHVLQTYPLESLDTLIDIYADVCELETQFWDAALNYTRNQ</sequence>
<dbReference type="GO" id="GO:0005829">
    <property type="term" value="C:cytosol"/>
    <property type="evidence" value="ECO:0007669"/>
    <property type="project" value="TreeGrafter"/>
</dbReference>
<dbReference type="EMBL" id="CAEFZW010000013">
    <property type="protein sequence ID" value="CAB4257190.1"/>
    <property type="molecule type" value="Genomic_DNA"/>
</dbReference>
<dbReference type="Gene3D" id="1.20.910.10">
    <property type="entry name" value="Heme oxygenase-like"/>
    <property type="match status" value="1"/>
</dbReference>
<comment type="caution">
    <text evidence="3">The sequence shown here is derived from an EMBL/GenBank/DDBJ whole genome shotgun (WGS) entry which is preliminary data.</text>
</comment>
<evidence type="ECO:0000259" key="2">
    <source>
        <dbReference type="Pfam" id="PF08543"/>
    </source>
</evidence>
<evidence type="ECO:0000259" key="1">
    <source>
        <dbReference type="Pfam" id="PF03070"/>
    </source>
</evidence>
<dbReference type="PANTHER" id="PTHR20858:SF17">
    <property type="entry name" value="HYDROXYMETHYLPYRIMIDINE_PHOSPHOMETHYLPYRIMIDINE KINASE THI20-RELATED"/>
    <property type="match status" value="1"/>
</dbReference>
<protein>
    <submittedName>
        <fullName evidence="3">Similar to Saccharomyces cerevisiae YOL055C THI20 Multifunctional protein with hydroxymethylpyrimidine phosphate (HMP-P) kinase and thiaminase activities</fullName>
    </submittedName>
</protein>
<dbReference type="InterPro" id="IPR027574">
    <property type="entry name" value="Thiaminase_II"/>
</dbReference>
<dbReference type="InterPro" id="IPR016084">
    <property type="entry name" value="Haem_Oase-like_multi-hlx"/>
</dbReference>
<dbReference type="CDD" id="cd01169">
    <property type="entry name" value="HMPP_kinase"/>
    <property type="match status" value="1"/>
</dbReference>
<dbReference type="InterPro" id="IPR004399">
    <property type="entry name" value="HMP/HMP-P_kinase_dom"/>
</dbReference>
<keyword evidence="4" id="KW-1185">Reference proteome</keyword>
<evidence type="ECO:0000313" key="4">
    <source>
        <dbReference type="Proteomes" id="UP000644660"/>
    </source>
</evidence>
<dbReference type="InterPro" id="IPR013749">
    <property type="entry name" value="PM/HMP-P_kinase-1"/>
</dbReference>
<keyword evidence="3" id="KW-0808">Transferase</keyword>
<dbReference type="GO" id="GO:0008902">
    <property type="term" value="F:hydroxymethylpyrimidine kinase activity"/>
    <property type="evidence" value="ECO:0007669"/>
    <property type="project" value="TreeGrafter"/>
</dbReference>
<evidence type="ECO:0000313" key="3">
    <source>
        <dbReference type="EMBL" id="CAB4257190.1"/>
    </source>
</evidence>
<dbReference type="Pfam" id="PF08543">
    <property type="entry name" value="Phos_pyr_kin"/>
    <property type="match status" value="1"/>
</dbReference>
<dbReference type="OrthoDB" id="10028886at2759"/>
<dbReference type="NCBIfam" id="TIGR00097">
    <property type="entry name" value="HMP-P_kinase"/>
    <property type="match status" value="1"/>
</dbReference>
<dbReference type="Gene3D" id="3.40.1190.20">
    <property type="match status" value="1"/>
</dbReference>
<dbReference type="RefSeq" id="XP_041409034.1">
    <property type="nucleotide sequence ID" value="XM_041553100.1"/>
</dbReference>
<dbReference type="FunFam" id="1.20.910.10:FF:000003">
    <property type="entry name" value="Hydroxymethylpyrimidine/phosphomethylpyrimidine kinase THI20"/>
    <property type="match status" value="1"/>
</dbReference>
<dbReference type="GO" id="GO:0008972">
    <property type="term" value="F:phosphomethylpyrimidine kinase activity"/>
    <property type="evidence" value="ECO:0007669"/>
    <property type="project" value="InterPro"/>
</dbReference>
<dbReference type="GO" id="GO:0050334">
    <property type="term" value="F:thiaminase activity"/>
    <property type="evidence" value="ECO:0007669"/>
    <property type="project" value="InterPro"/>
</dbReference>
<dbReference type="InterPro" id="IPR004305">
    <property type="entry name" value="Thiaminase-2/PQQC"/>
</dbReference>
<keyword evidence="3" id="KW-0418">Kinase</keyword>
<dbReference type="PANTHER" id="PTHR20858">
    <property type="entry name" value="PHOSPHOMETHYLPYRIMIDINE KINASE"/>
    <property type="match status" value="1"/>
</dbReference>
<dbReference type="SUPFAM" id="SSF48613">
    <property type="entry name" value="Heme oxygenase-like"/>
    <property type="match status" value="1"/>
</dbReference>
<dbReference type="AlphaFoldDB" id="A0A8H2VKX8"/>
<gene>
    <name evidence="3" type="ORF">KABA2_13S05104</name>
</gene>
<feature type="domain" description="Pyridoxamine kinase/Phosphomethylpyrimidine kinase" evidence="2">
    <location>
        <begin position="33"/>
        <end position="288"/>
    </location>
</feature>
<dbReference type="Proteomes" id="UP000644660">
    <property type="component" value="Unassembled WGS sequence"/>
</dbReference>
<organism evidence="3 4">
    <name type="scientific">Maudiozyma barnettii</name>
    <dbReference type="NCBI Taxonomy" id="61262"/>
    <lineage>
        <taxon>Eukaryota</taxon>
        <taxon>Fungi</taxon>
        <taxon>Dikarya</taxon>
        <taxon>Ascomycota</taxon>
        <taxon>Saccharomycotina</taxon>
        <taxon>Saccharomycetes</taxon>
        <taxon>Saccharomycetales</taxon>
        <taxon>Saccharomycetaceae</taxon>
        <taxon>Maudiozyma</taxon>
    </lineage>
</organism>
<dbReference type="GO" id="GO:0009228">
    <property type="term" value="P:thiamine biosynthetic process"/>
    <property type="evidence" value="ECO:0007669"/>
    <property type="project" value="InterPro"/>
</dbReference>
<dbReference type="NCBIfam" id="TIGR04306">
    <property type="entry name" value="salvage_TenA"/>
    <property type="match status" value="1"/>
</dbReference>
<name>A0A8H2VKX8_9SACH</name>
<reference evidence="3 4" key="1">
    <citation type="submission" date="2020-05" db="EMBL/GenBank/DDBJ databases">
        <authorList>
            <person name="Casaregola S."/>
            <person name="Devillers H."/>
            <person name="Grondin C."/>
        </authorList>
    </citation>
    <scope>NUCLEOTIDE SEQUENCE [LARGE SCALE GENOMIC DNA]</scope>
    <source>
        <strain evidence="3 4">CLIB 1767</strain>
    </source>
</reference>
<feature type="domain" description="Thiaminase-2/PQQC" evidence="1">
    <location>
        <begin position="347"/>
        <end position="555"/>
    </location>
</feature>
<accession>A0A8H2VKX8</accession>
<dbReference type="InterPro" id="IPR029056">
    <property type="entry name" value="Ribokinase-like"/>
</dbReference>
<dbReference type="CDD" id="cd19367">
    <property type="entry name" value="TenA_C_ScTHI20-like"/>
    <property type="match status" value="1"/>
</dbReference>
<dbReference type="GeneID" id="64860303"/>
<dbReference type="SUPFAM" id="SSF53613">
    <property type="entry name" value="Ribokinase-like"/>
    <property type="match status" value="1"/>
</dbReference>